<gene>
    <name evidence="2" type="ORF">LK03_20480</name>
</gene>
<feature type="signal peptide" evidence="1">
    <location>
        <begin position="1"/>
        <end position="21"/>
    </location>
</feature>
<reference evidence="2 3" key="1">
    <citation type="submission" date="2014-09" db="EMBL/GenBank/DDBJ databases">
        <authorList>
            <person name="Chan K.-G."/>
        </authorList>
    </citation>
    <scope>NUCLEOTIDE SEQUENCE [LARGE SCALE GENOMIC DNA]</scope>
    <source>
        <strain evidence="2 3">ND07</strain>
    </source>
</reference>
<evidence type="ECO:0000256" key="1">
    <source>
        <dbReference type="SAM" id="SignalP"/>
    </source>
</evidence>
<organism evidence="2 3">
    <name type="scientific">Pseudomonas cremoricolorata</name>
    <dbReference type="NCBI Taxonomy" id="157783"/>
    <lineage>
        <taxon>Bacteria</taxon>
        <taxon>Pseudomonadati</taxon>
        <taxon>Pseudomonadota</taxon>
        <taxon>Gammaproteobacteria</taxon>
        <taxon>Pseudomonadales</taxon>
        <taxon>Pseudomonadaceae</taxon>
        <taxon>Pseudomonas</taxon>
    </lineage>
</organism>
<keyword evidence="3" id="KW-1185">Reference proteome</keyword>
<evidence type="ECO:0000313" key="2">
    <source>
        <dbReference type="EMBL" id="AIR91495.1"/>
    </source>
</evidence>
<proteinExistence type="predicted"/>
<dbReference type="Proteomes" id="UP000029493">
    <property type="component" value="Chromosome"/>
</dbReference>
<dbReference type="STRING" id="157783.LK03_20480"/>
<feature type="chain" id="PRO_5001851109" description="Carboxypeptidase regulatory-like domain-containing protein" evidence="1">
    <location>
        <begin position="22"/>
        <end position="104"/>
    </location>
</feature>
<evidence type="ECO:0000313" key="3">
    <source>
        <dbReference type="Proteomes" id="UP000029493"/>
    </source>
</evidence>
<name>A0A089WQB5_9PSED</name>
<keyword evidence="1" id="KW-0732">Signal</keyword>
<protein>
    <recommendedName>
        <fullName evidence="4">Carboxypeptidase regulatory-like domain-containing protein</fullName>
    </recommendedName>
</protein>
<dbReference type="KEGG" id="psw:LK03_20480"/>
<evidence type="ECO:0008006" key="4">
    <source>
        <dbReference type="Google" id="ProtNLM"/>
    </source>
</evidence>
<dbReference type="OrthoDB" id="363007at2"/>
<accession>A0A089WQB5</accession>
<dbReference type="EMBL" id="CP009455">
    <property type="protein sequence ID" value="AIR91495.1"/>
    <property type="molecule type" value="Genomic_DNA"/>
</dbReference>
<sequence>MNTTAHLLLAAALLTAPAAFAHGPAFDCYLEGAGGVKCEAGFTDGSSAAGRTIQVRDSRGKVLLEGPVAADGSYRFQAPSGDYAVTFLGGDGHDATLQSFDITQ</sequence>
<dbReference type="RefSeq" id="WP_038414297.1">
    <property type="nucleotide sequence ID" value="NZ_CP009455.1"/>
</dbReference>
<dbReference type="AlphaFoldDB" id="A0A089WQB5"/>